<dbReference type="GeneID" id="113215296"/>
<keyword evidence="2" id="KW-1185">Reference proteome</keyword>
<keyword evidence="1" id="KW-0732">Signal</keyword>
<dbReference type="OrthoDB" id="8187668at2759"/>
<protein>
    <submittedName>
        <fullName evidence="3">Uncharacterized protein LOC113215296</fullName>
    </submittedName>
</protein>
<gene>
    <name evidence="3" type="primary">LOC113215296</name>
</gene>
<evidence type="ECO:0000313" key="3">
    <source>
        <dbReference type="RefSeq" id="XP_026290689.1"/>
    </source>
</evidence>
<proteinExistence type="predicted"/>
<dbReference type="AlphaFoldDB" id="A0A6J1TAU4"/>
<accession>A0A6J1TAU4</accession>
<dbReference type="Gene3D" id="3.15.10.50">
    <property type="match status" value="1"/>
</dbReference>
<dbReference type="InterPro" id="IPR020234">
    <property type="entry name" value="Mite_allergen_group-7"/>
</dbReference>
<sequence length="233" mass="25575">MRTYLFILTLTFVAATNGQQTAKLFPEPNNITTSVDSSYNINKIVDILLALVKVELNSKDLDRLDLPDFQEDFKKKVGPIRVKGYFKGWSGWTKSLTSLRRTGDAIVNENGGKISLEIPLGFADLQFGYQYQAKLRRVASTSGHVTATVGSNAVRLQATAVLSTTECSASVDSIQLTDLGNIKVKATGLGPLNFLLDKIATWVTKRMHSKIEDAVQNGLKKAIDKAGLKFNCF</sequence>
<dbReference type="RefSeq" id="XP_026290689.1">
    <property type="nucleotide sequence ID" value="XM_026434904.2"/>
</dbReference>
<evidence type="ECO:0000313" key="2">
    <source>
        <dbReference type="Proteomes" id="UP000504606"/>
    </source>
</evidence>
<dbReference type="Proteomes" id="UP000504606">
    <property type="component" value="Unplaced"/>
</dbReference>
<dbReference type="Pfam" id="PF16984">
    <property type="entry name" value="Grp7_allergen"/>
    <property type="match status" value="1"/>
</dbReference>
<evidence type="ECO:0000256" key="1">
    <source>
        <dbReference type="SAM" id="SignalP"/>
    </source>
</evidence>
<dbReference type="InterPro" id="IPR038602">
    <property type="entry name" value="Mite_allergen_7_sf"/>
</dbReference>
<feature type="chain" id="PRO_5026948484" evidence="1">
    <location>
        <begin position="19"/>
        <end position="233"/>
    </location>
</feature>
<name>A0A6J1TAU4_FRAOC</name>
<feature type="signal peptide" evidence="1">
    <location>
        <begin position="1"/>
        <end position="18"/>
    </location>
</feature>
<organism evidence="2 3">
    <name type="scientific">Frankliniella occidentalis</name>
    <name type="common">Western flower thrips</name>
    <name type="synonym">Euthrips occidentalis</name>
    <dbReference type="NCBI Taxonomy" id="133901"/>
    <lineage>
        <taxon>Eukaryota</taxon>
        <taxon>Metazoa</taxon>
        <taxon>Ecdysozoa</taxon>
        <taxon>Arthropoda</taxon>
        <taxon>Hexapoda</taxon>
        <taxon>Insecta</taxon>
        <taxon>Pterygota</taxon>
        <taxon>Neoptera</taxon>
        <taxon>Paraneoptera</taxon>
        <taxon>Thysanoptera</taxon>
        <taxon>Terebrantia</taxon>
        <taxon>Thripoidea</taxon>
        <taxon>Thripidae</taxon>
        <taxon>Frankliniella</taxon>
    </lineage>
</organism>
<dbReference type="KEGG" id="foc:113215296"/>
<reference evidence="3" key="1">
    <citation type="submission" date="2025-08" db="UniProtKB">
        <authorList>
            <consortium name="RefSeq"/>
        </authorList>
    </citation>
    <scope>IDENTIFICATION</scope>
    <source>
        <tissue evidence="3">Whole organism</tissue>
    </source>
</reference>